<feature type="transmembrane region" description="Helical" evidence="6">
    <location>
        <begin position="252"/>
        <end position="277"/>
    </location>
</feature>
<proteinExistence type="predicted"/>
<evidence type="ECO:0000256" key="6">
    <source>
        <dbReference type="SAM" id="Phobius"/>
    </source>
</evidence>
<keyword evidence="9" id="KW-1185">Reference proteome</keyword>
<comment type="subcellular location">
    <subcellularLocation>
        <location evidence="1">Membrane</location>
        <topology evidence="1">Multi-pass membrane protein</topology>
    </subcellularLocation>
</comment>
<dbReference type="Proteomes" id="UP001190700">
    <property type="component" value="Unassembled WGS sequence"/>
</dbReference>
<feature type="domain" description="Ion transport" evidence="7">
    <location>
        <begin position="139"/>
        <end position="358"/>
    </location>
</feature>
<dbReference type="InterPro" id="IPR043203">
    <property type="entry name" value="VGCC_Ca_Na"/>
</dbReference>
<dbReference type="Pfam" id="PF00520">
    <property type="entry name" value="Ion_trans"/>
    <property type="match status" value="1"/>
</dbReference>
<feature type="region of interest" description="Disordered" evidence="5">
    <location>
        <begin position="24"/>
        <end position="83"/>
    </location>
</feature>
<evidence type="ECO:0000256" key="3">
    <source>
        <dbReference type="ARBA" id="ARBA00022989"/>
    </source>
</evidence>
<dbReference type="Gene3D" id="1.10.287.70">
    <property type="match status" value="1"/>
</dbReference>
<accession>A0AAE0FQH4</accession>
<evidence type="ECO:0000256" key="5">
    <source>
        <dbReference type="SAM" id="MobiDB-lite"/>
    </source>
</evidence>
<feature type="transmembrane region" description="Helical" evidence="6">
    <location>
        <begin position="173"/>
        <end position="195"/>
    </location>
</feature>
<dbReference type="SUPFAM" id="SSF81324">
    <property type="entry name" value="Voltage-gated potassium channels"/>
    <property type="match status" value="1"/>
</dbReference>
<comment type="caution">
    <text evidence="8">The sequence shown here is derived from an EMBL/GenBank/DDBJ whole genome shotgun (WGS) entry which is preliminary data.</text>
</comment>
<dbReference type="PANTHER" id="PTHR10037:SF62">
    <property type="entry name" value="SODIUM CHANNEL PROTEIN 60E"/>
    <property type="match status" value="1"/>
</dbReference>
<dbReference type="PANTHER" id="PTHR10037">
    <property type="entry name" value="VOLTAGE-GATED CATION CHANNEL CALCIUM AND SODIUM"/>
    <property type="match status" value="1"/>
</dbReference>
<evidence type="ECO:0000313" key="9">
    <source>
        <dbReference type="Proteomes" id="UP001190700"/>
    </source>
</evidence>
<dbReference type="AlphaFoldDB" id="A0AAE0FQH4"/>
<feature type="transmembrane region" description="Helical" evidence="6">
    <location>
        <begin position="332"/>
        <end position="352"/>
    </location>
</feature>
<dbReference type="GO" id="GO:0001518">
    <property type="term" value="C:voltage-gated sodium channel complex"/>
    <property type="evidence" value="ECO:0007669"/>
    <property type="project" value="TreeGrafter"/>
</dbReference>
<protein>
    <recommendedName>
        <fullName evidence="7">Ion transport domain-containing protein</fullName>
    </recommendedName>
</protein>
<evidence type="ECO:0000259" key="7">
    <source>
        <dbReference type="Pfam" id="PF00520"/>
    </source>
</evidence>
<feature type="transmembrane region" description="Helical" evidence="6">
    <location>
        <begin position="207"/>
        <end position="231"/>
    </location>
</feature>
<name>A0AAE0FQH4_9CHLO</name>
<keyword evidence="2 6" id="KW-0812">Transmembrane</keyword>
<keyword evidence="4 6" id="KW-0472">Membrane</keyword>
<dbReference type="EMBL" id="LGRX02014890">
    <property type="protein sequence ID" value="KAK3263980.1"/>
    <property type="molecule type" value="Genomic_DNA"/>
</dbReference>
<dbReference type="Gene3D" id="1.20.120.350">
    <property type="entry name" value="Voltage-gated potassium channels. Chain C"/>
    <property type="match status" value="1"/>
</dbReference>
<keyword evidence="3 6" id="KW-1133">Transmembrane helix</keyword>
<evidence type="ECO:0000256" key="2">
    <source>
        <dbReference type="ARBA" id="ARBA00022692"/>
    </source>
</evidence>
<feature type="transmembrane region" description="Helical" evidence="6">
    <location>
        <begin position="133"/>
        <end position="153"/>
    </location>
</feature>
<sequence>MAAVVLATIERKKNADARRQIVAGLADSQDAATEGSTEADGDASGESRRSVEDLTTSKSKSMKLDKTASAGRPAENVGGGAAAADGGVGGGGISISELRHDIKMRNDARSKEGGDAELARQRNLPYQQFLHKVYNGAAVQIFVASLIFVNFIVNAAEAQVPQEERGSQPFKVFEVIFTVAFTVELVVNIYAHWFWEFWSSGWNIFDFVVVGVSLLAIALSGLPAVSMLRLLRAFRVFRLFRRLQSLRRIIKALEEAIPGSANAFAILSLVSAIYSILGVEFFQNIEFETGNKYFDTFGQAMFTMFQVMSGDSWAEAIARPCVAEYPLASLYFVSYILVADLMLVNVVVAVLMEKFVDTAGDEEENDAEDFAAEEAAIAQNTATGEAATVPQLVAIPEPSFLTIEEPLDMAEHEARKKKEKSAKGKSKGSEEALELLLPIFAQLQQQVTKLDSRLANIESCMAKQDQ</sequence>
<evidence type="ECO:0000256" key="4">
    <source>
        <dbReference type="ARBA" id="ARBA00023136"/>
    </source>
</evidence>
<organism evidence="8 9">
    <name type="scientific">Cymbomonas tetramitiformis</name>
    <dbReference type="NCBI Taxonomy" id="36881"/>
    <lineage>
        <taxon>Eukaryota</taxon>
        <taxon>Viridiplantae</taxon>
        <taxon>Chlorophyta</taxon>
        <taxon>Pyramimonadophyceae</taxon>
        <taxon>Pyramimonadales</taxon>
        <taxon>Pyramimonadaceae</taxon>
        <taxon>Cymbomonas</taxon>
    </lineage>
</organism>
<evidence type="ECO:0000256" key="1">
    <source>
        <dbReference type="ARBA" id="ARBA00004141"/>
    </source>
</evidence>
<dbReference type="InterPro" id="IPR005821">
    <property type="entry name" value="Ion_trans_dom"/>
</dbReference>
<reference evidence="8 9" key="1">
    <citation type="journal article" date="2015" name="Genome Biol. Evol.">
        <title>Comparative Genomics of a Bacterivorous Green Alga Reveals Evolutionary Causalities and Consequences of Phago-Mixotrophic Mode of Nutrition.</title>
        <authorList>
            <person name="Burns J.A."/>
            <person name="Paasch A."/>
            <person name="Narechania A."/>
            <person name="Kim E."/>
        </authorList>
    </citation>
    <scope>NUCLEOTIDE SEQUENCE [LARGE SCALE GENOMIC DNA]</scope>
    <source>
        <strain evidence="8 9">PLY_AMNH</strain>
    </source>
</reference>
<dbReference type="GO" id="GO:0005248">
    <property type="term" value="F:voltage-gated sodium channel activity"/>
    <property type="evidence" value="ECO:0007669"/>
    <property type="project" value="TreeGrafter"/>
</dbReference>
<dbReference type="InterPro" id="IPR027359">
    <property type="entry name" value="Volt_channel_dom_sf"/>
</dbReference>
<gene>
    <name evidence="8" type="ORF">CYMTET_27252</name>
</gene>
<evidence type="ECO:0000313" key="8">
    <source>
        <dbReference type="EMBL" id="KAK3263980.1"/>
    </source>
</evidence>